<dbReference type="Proteomes" id="UP000320333">
    <property type="component" value="Unassembled WGS sequence"/>
</dbReference>
<dbReference type="GO" id="GO:0003700">
    <property type="term" value="F:DNA-binding transcription factor activity"/>
    <property type="evidence" value="ECO:0007669"/>
    <property type="project" value="InterPro"/>
</dbReference>
<comment type="caution">
    <text evidence="3">The sequence shown here is derived from an EMBL/GenBank/DDBJ whole genome shotgun (WGS) entry which is preliminary data.</text>
</comment>
<gene>
    <name evidence="3" type="ORF">CcCBS67573_g07438</name>
</gene>
<keyword evidence="4" id="KW-1185">Reference proteome</keyword>
<dbReference type="SUPFAM" id="SSF57959">
    <property type="entry name" value="Leucine zipper domain"/>
    <property type="match status" value="1"/>
</dbReference>
<evidence type="ECO:0000256" key="2">
    <source>
        <dbReference type="SAM" id="MobiDB-lite"/>
    </source>
</evidence>
<sequence length="432" mass="49165">MSDIPAEKKRVGRRLDDSVPATRQQELNRQNGRKFRERQKQQLSSLEKQVAEFHDLTHSLRTTLSLMQKENDSLQESIQTLQQANSLLLMQQQQHQQQQLSASQNPCFNCAAEALKTQFYHEENIALKSKLMLQAREFELERSFFGQTQAAATMNVSNGFDFIFGMASPSPGPFALLNDSNNRPLALEFVDSNSVPQDPKLSVSFGNEEWLDVFGIENNPKTAEQVYGPLKVEFARYSLNLVPMMKGNYHVNVILDSLVAASRTSDRSKVRKFLTRTIAAQHKLFTGPCAQSNKPVREAVFEILNTLKTFNTQHLDYMLDLIADKDGMARMFRENCIIDPGIARTQQALKTVPSLASVHHLIDEYAIIASQPTLTPELFMGLRQRMGKIENLCFPGSEDAKLVQDIFMTHRRENKELIIRRLQESMKDLDLS</sequence>
<dbReference type="OrthoDB" id="2118103at2759"/>
<reference evidence="3 4" key="1">
    <citation type="journal article" date="2019" name="Sci. Rep.">
        <title>Comparative genomics of chytrid fungi reveal insights into the obligate biotrophic and pathogenic lifestyle of Synchytrium endobioticum.</title>
        <authorList>
            <person name="van de Vossenberg B.T.L.H."/>
            <person name="Warris S."/>
            <person name="Nguyen H.D.T."/>
            <person name="van Gent-Pelzer M.P.E."/>
            <person name="Joly D.L."/>
            <person name="van de Geest H.C."/>
            <person name="Bonants P.J.M."/>
            <person name="Smith D.S."/>
            <person name="Levesque C.A."/>
            <person name="van der Lee T.A.J."/>
        </authorList>
    </citation>
    <scope>NUCLEOTIDE SEQUENCE [LARGE SCALE GENOMIC DNA]</scope>
    <source>
        <strain evidence="3 4">CBS 675.73</strain>
    </source>
</reference>
<feature type="compositionally biased region" description="Basic and acidic residues" evidence="2">
    <location>
        <begin position="1"/>
        <end position="17"/>
    </location>
</feature>
<accession>A0A507EWS7</accession>
<dbReference type="Gene3D" id="1.20.5.170">
    <property type="match status" value="1"/>
</dbReference>
<feature type="coiled-coil region" evidence="1">
    <location>
        <begin position="36"/>
        <end position="84"/>
    </location>
</feature>
<protein>
    <recommendedName>
        <fullName evidence="5">BZIP domain-containing protein</fullName>
    </recommendedName>
</protein>
<evidence type="ECO:0000256" key="1">
    <source>
        <dbReference type="SAM" id="Coils"/>
    </source>
</evidence>
<dbReference type="AlphaFoldDB" id="A0A507EWS7"/>
<feature type="compositionally biased region" description="Polar residues" evidence="2">
    <location>
        <begin position="21"/>
        <end position="30"/>
    </location>
</feature>
<feature type="region of interest" description="Disordered" evidence="2">
    <location>
        <begin position="1"/>
        <end position="35"/>
    </location>
</feature>
<evidence type="ECO:0000313" key="3">
    <source>
        <dbReference type="EMBL" id="TPX67628.1"/>
    </source>
</evidence>
<keyword evidence="1" id="KW-0175">Coiled coil</keyword>
<name>A0A507EWS7_9FUNG</name>
<evidence type="ECO:0000313" key="4">
    <source>
        <dbReference type="Proteomes" id="UP000320333"/>
    </source>
</evidence>
<dbReference type="EMBL" id="QEAP01000387">
    <property type="protein sequence ID" value="TPX67628.1"/>
    <property type="molecule type" value="Genomic_DNA"/>
</dbReference>
<dbReference type="InterPro" id="IPR046347">
    <property type="entry name" value="bZIP_sf"/>
</dbReference>
<organism evidence="3 4">
    <name type="scientific">Chytriomyces confervae</name>
    <dbReference type="NCBI Taxonomy" id="246404"/>
    <lineage>
        <taxon>Eukaryota</taxon>
        <taxon>Fungi</taxon>
        <taxon>Fungi incertae sedis</taxon>
        <taxon>Chytridiomycota</taxon>
        <taxon>Chytridiomycota incertae sedis</taxon>
        <taxon>Chytridiomycetes</taxon>
        <taxon>Chytridiales</taxon>
        <taxon>Chytriomycetaceae</taxon>
        <taxon>Chytriomyces</taxon>
    </lineage>
</organism>
<evidence type="ECO:0008006" key="5">
    <source>
        <dbReference type="Google" id="ProtNLM"/>
    </source>
</evidence>
<proteinExistence type="predicted"/>